<dbReference type="Proteomes" id="UP000002770">
    <property type="component" value="Unassembled WGS sequence"/>
</dbReference>
<dbReference type="GO" id="GO:0005737">
    <property type="term" value="C:cytoplasm"/>
    <property type="evidence" value="ECO:0007669"/>
    <property type="project" value="TreeGrafter"/>
</dbReference>
<dbReference type="GO" id="GO:0031405">
    <property type="term" value="F:lipoic acid binding"/>
    <property type="evidence" value="ECO:0007669"/>
    <property type="project" value="TreeGrafter"/>
</dbReference>
<keyword evidence="4" id="KW-0677">Repeat</keyword>
<dbReference type="PANTHER" id="PTHR43178:SF2">
    <property type="entry name" value="DIHYDROLIPOYLLYSINE-RESIDUE ACETYLTRANSFERASE COMPONENT OF PYRUVATE DEHYDROGENASE COMPLEX"/>
    <property type="match status" value="1"/>
</dbReference>
<protein>
    <recommendedName>
        <fullName evidence="9">Acetyltransferase component of pyruvate dehydrogenase complex</fullName>
        <ecNumber evidence="9">2.3.1.12</ecNumber>
    </recommendedName>
</protein>
<dbReference type="InterPro" id="IPR003016">
    <property type="entry name" value="2-oxoA_DH_lipoyl-BS"/>
</dbReference>
<dbReference type="FunFam" id="2.40.50.100:FF:000009">
    <property type="entry name" value="Acetyltransferase component of pyruvate dehydrogenase complex"/>
    <property type="match status" value="2"/>
</dbReference>
<name>G9EUS6_9GAMM</name>
<comment type="cofactor">
    <cofactor evidence="9">
        <name>(R)-lipoate</name>
        <dbReference type="ChEBI" id="CHEBI:83088"/>
    </cofactor>
    <text evidence="9">Binds 2 lipoyl cofactors covalently.</text>
</comment>
<evidence type="ECO:0000313" key="12">
    <source>
        <dbReference type="EMBL" id="EHL29076.1"/>
    </source>
</evidence>
<dbReference type="Gene3D" id="4.10.320.10">
    <property type="entry name" value="E3-binding domain"/>
    <property type="match status" value="1"/>
</dbReference>
<evidence type="ECO:0000256" key="4">
    <source>
        <dbReference type="ARBA" id="ARBA00022737"/>
    </source>
</evidence>
<evidence type="ECO:0000256" key="1">
    <source>
        <dbReference type="ARBA" id="ARBA00007317"/>
    </source>
</evidence>
<comment type="subunit">
    <text evidence="2 9">Forms a 24-polypeptide structural core with octahedral symmetry.</text>
</comment>
<dbReference type="InterPro" id="IPR004167">
    <property type="entry name" value="PSBD"/>
</dbReference>
<evidence type="ECO:0000256" key="9">
    <source>
        <dbReference type="RuleBase" id="RU361137"/>
    </source>
</evidence>
<keyword evidence="6 9" id="KW-0012">Acyltransferase</keyword>
<dbReference type="PROSITE" id="PS00189">
    <property type="entry name" value="LIPOYL"/>
    <property type="match status" value="2"/>
</dbReference>
<dbReference type="SUPFAM" id="SSF47005">
    <property type="entry name" value="Peripheral subunit-binding domain of 2-oxo acid dehydrogenase complex"/>
    <property type="match status" value="1"/>
</dbReference>
<dbReference type="EC" id="2.3.1.12" evidence="9"/>
<proteinExistence type="inferred from homology"/>
<dbReference type="GO" id="GO:0045254">
    <property type="term" value="C:pyruvate dehydrogenase complex"/>
    <property type="evidence" value="ECO:0007669"/>
    <property type="project" value="UniProtKB-UniRule"/>
</dbReference>
<evidence type="ECO:0000256" key="7">
    <source>
        <dbReference type="ARBA" id="ARBA00025211"/>
    </source>
</evidence>
<comment type="catalytic activity">
    <reaction evidence="8 9">
        <text>N(6)-[(R)-dihydrolipoyl]-L-lysyl-[protein] + acetyl-CoA = N(6)-[(R)-S(8)-acetyldihydrolipoyl]-L-lysyl-[protein] + CoA</text>
        <dbReference type="Rhea" id="RHEA:17017"/>
        <dbReference type="Rhea" id="RHEA-COMP:10475"/>
        <dbReference type="Rhea" id="RHEA-COMP:10478"/>
        <dbReference type="ChEBI" id="CHEBI:57287"/>
        <dbReference type="ChEBI" id="CHEBI:57288"/>
        <dbReference type="ChEBI" id="CHEBI:83100"/>
        <dbReference type="ChEBI" id="CHEBI:83111"/>
        <dbReference type="EC" id="2.3.1.12"/>
    </reaction>
</comment>
<comment type="similarity">
    <text evidence="1 9">Belongs to the 2-oxoacid dehydrogenase family.</text>
</comment>
<dbReference type="InterPro" id="IPR050743">
    <property type="entry name" value="2-oxoacid_DH_E2_comp"/>
</dbReference>
<evidence type="ECO:0000256" key="8">
    <source>
        <dbReference type="ARBA" id="ARBA00048370"/>
    </source>
</evidence>
<dbReference type="GO" id="GO:0004742">
    <property type="term" value="F:dihydrolipoyllysine-residue acetyltransferase activity"/>
    <property type="evidence" value="ECO:0007669"/>
    <property type="project" value="UniProtKB-UniRule"/>
</dbReference>
<gene>
    <name evidence="12" type="ORF">LDG_9076</name>
</gene>
<dbReference type="InterPro" id="IPR001078">
    <property type="entry name" value="2-oxoacid_DH_actylTfrase"/>
</dbReference>
<dbReference type="SUPFAM" id="SSF52777">
    <property type="entry name" value="CoA-dependent acyltransferases"/>
    <property type="match status" value="1"/>
</dbReference>
<dbReference type="FunCoup" id="G9EUS6">
    <property type="interactions" value="498"/>
</dbReference>
<dbReference type="PANTHER" id="PTHR43178">
    <property type="entry name" value="DIHYDROLIPOAMIDE ACETYLTRANSFERASE COMPONENT OF PYRUVATE DEHYDROGENASE COMPLEX"/>
    <property type="match status" value="1"/>
</dbReference>
<evidence type="ECO:0000259" key="10">
    <source>
        <dbReference type="PROSITE" id="PS50968"/>
    </source>
</evidence>
<feature type="domain" description="Lipoyl-binding" evidence="10">
    <location>
        <begin position="4"/>
        <end position="78"/>
    </location>
</feature>
<dbReference type="Pfam" id="PF00198">
    <property type="entry name" value="2-oxoacid_dh"/>
    <property type="match status" value="1"/>
</dbReference>
<dbReference type="eggNOG" id="COG0508">
    <property type="taxonomic scope" value="Bacteria"/>
</dbReference>
<dbReference type="HOGENOM" id="CLU_016733_10_0_6"/>
<accession>G9EUS6</accession>
<evidence type="ECO:0000259" key="11">
    <source>
        <dbReference type="PROSITE" id="PS51826"/>
    </source>
</evidence>
<dbReference type="FunFam" id="3.30.559.10:FF:000004">
    <property type="entry name" value="Acetyltransferase component of pyruvate dehydrogenase complex"/>
    <property type="match status" value="1"/>
</dbReference>
<keyword evidence="3 9" id="KW-0808">Transferase</keyword>
<dbReference type="EMBL" id="JH413850">
    <property type="protein sequence ID" value="EHL29076.1"/>
    <property type="molecule type" value="Genomic_DNA"/>
</dbReference>
<evidence type="ECO:0000256" key="2">
    <source>
        <dbReference type="ARBA" id="ARBA00011484"/>
    </source>
</evidence>
<dbReference type="NCBIfam" id="TIGR01348">
    <property type="entry name" value="PDHac_trf_long"/>
    <property type="match status" value="1"/>
</dbReference>
<dbReference type="Gene3D" id="3.30.559.10">
    <property type="entry name" value="Chloramphenicol acetyltransferase-like domain"/>
    <property type="match status" value="1"/>
</dbReference>
<dbReference type="RefSeq" id="WP_006872930.1">
    <property type="nucleotide sequence ID" value="NZ_JH413850.1"/>
</dbReference>
<dbReference type="PROSITE" id="PS51826">
    <property type="entry name" value="PSBD"/>
    <property type="match status" value="1"/>
</dbReference>
<dbReference type="Gene3D" id="2.40.50.100">
    <property type="match status" value="2"/>
</dbReference>
<dbReference type="AlphaFoldDB" id="G9EUS6"/>
<dbReference type="GO" id="GO:0006086">
    <property type="term" value="P:pyruvate decarboxylation to acetyl-CoA"/>
    <property type="evidence" value="ECO:0007669"/>
    <property type="project" value="UniProtKB-UniRule"/>
</dbReference>
<organism evidence="12 13">
    <name type="scientific">Legionella drancourtii LLAP12</name>
    <dbReference type="NCBI Taxonomy" id="658187"/>
    <lineage>
        <taxon>Bacteria</taxon>
        <taxon>Pseudomonadati</taxon>
        <taxon>Pseudomonadota</taxon>
        <taxon>Gammaproteobacteria</taxon>
        <taxon>Legionellales</taxon>
        <taxon>Legionellaceae</taxon>
        <taxon>Legionella</taxon>
    </lineage>
</organism>
<dbReference type="InterPro" id="IPR036625">
    <property type="entry name" value="E3-bd_dom_sf"/>
</dbReference>
<dbReference type="InterPro" id="IPR023213">
    <property type="entry name" value="CAT-like_dom_sf"/>
</dbReference>
<dbReference type="PROSITE" id="PS50968">
    <property type="entry name" value="BIOTINYL_LIPOYL"/>
    <property type="match status" value="2"/>
</dbReference>
<evidence type="ECO:0000313" key="13">
    <source>
        <dbReference type="Proteomes" id="UP000002770"/>
    </source>
</evidence>
<dbReference type="InterPro" id="IPR006256">
    <property type="entry name" value="AcTrfase_Pyrv_DH_cplx"/>
</dbReference>
<dbReference type="SUPFAM" id="SSF51230">
    <property type="entry name" value="Single hybrid motif"/>
    <property type="match status" value="2"/>
</dbReference>
<sequence length="535" mass="57131">MANEIEVKIPDIGGSTQVDVIEILVKVGDKITIDTPLVTLESDKASMEIPSSVEGTVTKINLKVGDKVSEGDIILFIAADKTTEAPKEEVKVVSKQPESRLETPAVKESAALVPGKEIEVKIPDIGGSTQVDVIEILVNVGDHITVDTPLITLESDKASMEIPSPIAGKITKINLKVGDKVSEGDTILLAASDSAVATQQEEEKSVERVAVQVPAPVFSDAPKVQPMLDEYAAPSATMIAAGPAVRRMARELGVNLTEVKGSGRKSRVTKEDVQAYVKARLSAQPAATGSLGLPAAPVIDFSQFGAIETKPLNKIKKLTGVNVHRAWITIPHVTQFDSADITDIEAFRKSEAEQSKDKGYKLTLLAFVCAVVSKALRTFPQFNASLDATGANLIYKQYCNIGIAVETPNGLVVPVIKNVDKLNVAEIAIEMTRLSSKARDKGLMPADMSGGCFTISSLGGIGGTAFTPIVNSPEVAILGLSRSEIKPVYQNGAFQPRLMLPLSLSYDHRVIDGAEAARFTRFIADCLSDIRRILL</sequence>
<dbReference type="InterPro" id="IPR000089">
    <property type="entry name" value="Biotin_lipoyl"/>
</dbReference>
<evidence type="ECO:0000256" key="6">
    <source>
        <dbReference type="ARBA" id="ARBA00023315"/>
    </source>
</evidence>
<feature type="domain" description="Peripheral subunit-binding (PSBD)" evidence="11">
    <location>
        <begin position="240"/>
        <end position="277"/>
    </location>
</feature>
<keyword evidence="13" id="KW-1185">Reference proteome</keyword>
<dbReference type="InParanoid" id="G9EUS6"/>
<keyword evidence="5 9" id="KW-0450">Lipoyl</keyword>
<dbReference type="InterPro" id="IPR011053">
    <property type="entry name" value="Single_hybrid_motif"/>
</dbReference>
<comment type="function">
    <text evidence="7">The pyruvate dehydrogenase complex catalyzes the overall conversion of pyruvate to acetyl-CoA and CO(2). It contains multiple copies of three enzymatic components: pyruvate dehydrogenase (E1), dihydrolipoamide acetyltransferase (E2) and lipoamide dehydrogenase (E3).</text>
</comment>
<dbReference type="Pfam" id="PF00364">
    <property type="entry name" value="Biotin_lipoyl"/>
    <property type="match status" value="2"/>
</dbReference>
<dbReference type="Pfam" id="PF02817">
    <property type="entry name" value="E3_binding"/>
    <property type="match status" value="1"/>
</dbReference>
<dbReference type="OrthoDB" id="9805770at2"/>
<evidence type="ECO:0000256" key="3">
    <source>
        <dbReference type="ARBA" id="ARBA00022679"/>
    </source>
</evidence>
<reference evidence="12 13" key="1">
    <citation type="journal article" date="2011" name="BMC Genomics">
        <title>Insight into cross-talk between intra-amoebal pathogens.</title>
        <authorList>
            <person name="Gimenez G."/>
            <person name="Bertelli C."/>
            <person name="Moliner C."/>
            <person name="Robert C."/>
            <person name="Raoult D."/>
            <person name="Fournier P.E."/>
            <person name="Greub G."/>
        </authorList>
    </citation>
    <scope>NUCLEOTIDE SEQUENCE [LARGE SCALE GENOMIC DNA]</scope>
    <source>
        <strain evidence="12 13">LLAP12</strain>
    </source>
</reference>
<dbReference type="CDD" id="cd06849">
    <property type="entry name" value="lipoyl_domain"/>
    <property type="match status" value="2"/>
</dbReference>
<evidence type="ECO:0000256" key="5">
    <source>
        <dbReference type="ARBA" id="ARBA00022823"/>
    </source>
</evidence>
<feature type="domain" description="Lipoyl-binding" evidence="10">
    <location>
        <begin position="117"/>
        <end position="191"/>
    </location>
</feature>
<dbReference type="STRING" id="658187.LDG_9076"/>